<reference evidence="2 3" key="1">
    <citation type="journal article" date="2019" name="Nat. Ecol. Evol.">
        <title>Megaphylogeny resolves global patterns of mushroom evolution.</title>
        <authorList>
            <person name="Varga T."/>
            <person name="Krizsan K."/>
            <person name="Foldi C."/>
            <person name="Dima B."/>
            <person name="Sanchez-Garcia M."/>
            <person name="Sanchez-Ramirez S."/>
            <person name="Szollosi G.J."/>
            <person name="Szarkandi J.G."/>
            <person name="Papp V."/>
            <person name="Albert L."/>
            <person name="Andreopoulos W."/>
            <person name="Angelini C."/>
            <person name="Antonin V."/>
            <person name="Barry K.W."/>
            <person name="Bougher N.L."/>
            <person name="Buchanan P."/>
            <person name="Buyck B."/>
            <person name="Bense V."/>
            <person name="Catcheside P."/>
            <person name="Chovatia M."/>
            <person name="Cooper J."/>
            <person name="Damon W."/>
            <person name="Desjardin D."/>
            <person name="Finy P."/>
            <person name="Geml J."/>
            <person name="Haridas S."/>
            <person name="Hughes K."/>
            <person name="Justo A."/>
            <person name="Karasinski D."/>
            <person name="Kautmanova I."/>
            <person name="Kiss B."/>
            <person name="Kocsube S."/>
            <person name="Kotiranta H."/>
            <person name="LaButti K.M."/>
            <person name="Lechner B.E."/>
            <person name="Liimatainen K."/>
            <person name="Lipzen A."/>
            <person name="Lukacs Z."/>
            <person name="Mihaltcheva S."/>
            <person name="Morgado L.N."/>
            <person name="Niskanen T."/>
            <person name="Noordeloos M.E."/>
            <person name="Ohm R.A."/>
            <person name="Ortiz-Santana B."/>
            <person name="Ovrebo C."/>
            <person name="Racz N."/>
            <person name="Riley R."/>
            <person name="Savchenko A."/>
            <person name="Shiryaev A."/>
            <person name="Soop K."/>
            <person name="Spirin V."/>
            <person name="Szebenyi C."/>
            <person name="Tomsovsky M."/>
            <person name="Tulloss R.E."/>
            <person name="Uehling J."/>
            <person name="Grigoriev I.V."/>
            <person name="Vagvolgyi C."/>
            <person name="Papp T."/>
            <person name="Martin F.M."/>
            <person name="Miettinen O."/>
            <person name="Hibbett D.S."/>
            <person name="Nagy L.G."/>
        </authorList>
    </citation>
    <scope>NUCLEOTIDE SEQUENCE [LARGE SCALE GENOMIC DNA]</scope>
    <source>
        <strain evidence="2 3">FP101781</strain>
    </source>
</reference>
<name>A0A4Y7SWN4_COPMI</name>
<evidence type="ECO:0000256" key="1">
    <source>
        <dbReference type="SAM" id="Phobius"/>
    </source>
</evidence>
<evidence type="ECO:0000313" key="3">
    <source>
        <dbReference type="Proteomes" id="UP000298030"/>
    </source>
</evidence>
<sequence>MCNHWALTSPARRLPGDILLNICFEALALARPLPSAHPAVVAGCICRRWREIALGAPLLWTKIVVVLPWASMEKKQRKSLFHETLRRDNMEAYLLRSLSLFRPYVNVTVERVQAFVQRSRGCPLDLRVGAEDVAQAPSSSQVFNEWAALLDPLCMTIAGPAMRWKNLTLNLRVSLESPVSLRFLQILSALSGSGMQSATLILQTHSRNAFIPEAQWDDLLPAAKIDLRLAELRVFLARMRYSAMSRIETSWDGLATLMIGAPSSAPPFLPEEALITLRRTPNLIHCKIALSFPVSHQTPDLDPLTLANVKSFTIKGYTPPRAFAEALYLAVSHSFVCCRSHGPHRNRRHKLHITMDPATWDTAEGGLLILRTKYAYLLLLVVLQRPFVLLCVFPLYNVS</sequence>
<dbReference type="EMBL" id="QPFP01000050">
    <property type="protein sequence ID" value="TEB26273.1"/>
    <property type="molecule type" value="Genomic_DNA"/>
</dbReference>
<keyword evidence="3" id="KW-1185">Reference proteome</keyword>
<keyword evidence="1" id="KW-1133">Transmembrane helix</keyword>
<dbReference type="Proteomes" id="UP000298030">
    <property type="component" value="Unassembled WGS sequence"/>
</dbReference>
<feature type="transmembrane region" description="Helical" evidence="1">
    <location>
        <begin position="374"/>
        <end position="396"/>
    </location>
</feature>
<accession>A0A4Y7SWN4</accession>
<keyword evidence="1" id="KW-0812">Transmembrane</keyword>
<dbReference type="OrthoDB" id="2999674at2759"/>
<comment type="caution">
    <text evidence="2">The sequence shown here is derived from an EMBL/GenBank/DDBJ whole genome shotgun (WGS) entry which is preliminary data.</text>
</comment>
<proteinExistence type="predicted"/>
<gene>
    <name evidence="2" type="ORF">FA13DRAFT_1795884</name>
</gene>
<evidence type="ECO:0000313" key="2">
    <source>
        <dbReference type="EMBL" id="TEB26273.1"/>
    </source>
</evidence>
<protein>
    <submittedName>
        <fullName evidence="2">Uncharacterized protein</fullName>
    </submittedName>
</protein>
<organism evidence="2 3">
    <name type="scientific">Coprinellus micaceus</name>
    <name type="common">Glistening ink-cap mushroom</name>
    <name type="synonym">Coprinus micaceus</name>
    <dbReference type="NCBI Taxonomy" id="71717"/>
    <lineage>
        <taxon>Eukaryota</taxon>
        <taxon>Fungi</taxon>
        <taxon>Dikarya</taxon>
        <taxon>Basidiomycota</taxon>
        <taxon>Agaricomycotina</taxon>
        <taxon>Agaricomycetes</taxon>
        <taxon>Agaricomycetidae</taxon>
        <taxon>Agaricales</taxon>
        <taxon>Agaricineae</taxon>
        <taxon>Psathyrellaceae</taxon>
        <taxon>Coprinellus</taxon>
    </lineage>
</organism>
<keyword evidence="1" id="KW-0472">Membrane</keyword>
<dbReference type="AlphaFoldDB" id="A0A4Y7SWN4"/>